<dbReference type="InterPro" id="IPR000792">
    <property type="entry name" value="Tscrpt_reg_LuxR_C"/>
</dbReference>
<reference evidence="4 5" key="2">
    <citation type="submission" date="2018-06" db="EMBL/GenBank/DDBJ databases">
        <title>Sequencing of bacterial isolates from soil warming experiment in Harvard Forest, Massachusetts, USA.</title>
        <authorList>
            <person name="Deangelis K.PhD."/>
        </authorList>
    </citation>
    <scope>NUCLEOTIDE SEQUENCE [LARGE SCALE GENOMIC DNA]</scope>
    <source>
        <strain evidence="4 5">GAS496</strain>
    </source>
</reference>
<keyword evidence="2" id="KW-0067">ATP-binding</keyword>
<dbReference type="PROSITE" id="PS50043">
    <property type="entry name" value="HTH_LUXR_2"/>
    <property type="match status" value="1"/>
</dbReference>
<organism evidence="4 5">
    <name type="scientific">Mycolicibacterium moriokaense</name>
    <dbReference type="NCBI Taxonomy" id="39691"/>
    <lineage>
        <taxon>Bacteria</taxon>
        <taxon>Bacillati</taxon>
        <taxon>Actinomycetota</taxon>
        <taxon>Actinomycetes</taxon>
        <taxon>Mycobacteriales</taxon>
        <taxon>Mycobacteriaceae</taxon>
        <taxon>Mycolicibacterium</taxon>
    </lineage>
</organism>
<dbReference type="GO" id="GO:0003677">
    <property type="term" value="F:DNA binding"/>
    <property type="evidence" value="ECO:0007669"/>
    <property type="project" value="InterPro"/>
</dbReference>
<reference evidence="5" key="1">
    <citation type="submission" date="2018-05" db="EMBL/GenBank/DDBJ databases">
        <authorList>
            <person name="Deangelis K."/>
            <person name="Huntemann M."/>
            <person name="Clum A."/>
            <person name="Pillay M."/>
            <person name="Palaniappan K."/>
            <person name="Varghese N."/>
            <person name="Mikhailova N."/>
            <person name="Stamatis D."/>
            <person name="Reddy T."/>
            <person name="Daum C."/>
            <person name="Shapiro N."/>
            <person name="Ivanova N."/>
            <person name="Kyrpides N."/>
            <person name="Woyke T."/>
        </authorList>
    </citation>
    <scope>NUCLEOTIDE SEQUENCE [LARGE SCALE GENOMIC DNA]</scope>
    <source>
        <strain evidence="5">GAS496</strain>
    </source>
</reference>
<keyword evidence="1" id="KW-0547">Nucleotide-binding</keyword>
<dbReference type="InterPro" id="IPR036388">
    <property type="entry name" value="WH-like_DNA-bd_sf"/>
</dbReference>
<evidence type="ECO:0000256" key="1">
    <source>
        <dbReference type="ARBA" id="ARBA00022741"/>
    </source>
</evidence>
<dbReference type="InterPro" id="IPR027417">
    <property type="entry name" value="P-loop_NTPase"/>
</dbReference>
<dbReference type="GO" id="GO:0005524">
    <property type="term" value="F:ATP binding"/>
    <property type="evidence" value="ECO:0007669"/>
    <property type="project" value="UniProtKB-KW"/>
</dbReference>
<dbReference type="SMART" id="SM00421">
    <property type="entry name" value="HTH_LUXR"/>
    <property type="match status" value="1"/>
</dbReference>
<dbReference type="RefSeq" id="WP_110319484.1">
    <property type="nucleotide sequence ID" value="NZ_QJJU01000028.1"/>
</dbReference>
<accession>A0A318H805</accession>
<evidence type="ECO:0000313" key="5">
    <source>
        <dbReference type="Proteomes" id="UP000247781"/>
    </source>
</evidence>
<dbReference type="Pfam" id="PF00196">
    <property type="entry name" value="GerE"/>
    <property type="match status" value="1"/>
</dbReference>
<dbReference type="AlphaFoldDB" id="A0A318H805"/>
<comment type="caution">
    <text evidence="4">The sequence shown here is derived from an EMBL/GenBank/DDBJ whole genome shotgun (WGS) entry which is preliminary data.</text>
</comment>
<dbReference type="PANTHER" id="PTHR16305:SF28">
    <property type="entry name" value="GUANYLATE CYCLASE DOMAIN-CONTAINING PROTEIN"/>
    <property type="match status" value="1"/>
</dbReference>
<dbReference type="GO" id="GO:0006355">
    <property type="term" value="P:regulation of DNA-templated transcription"/>
    <property type="evidence" value="ECO:0007669"/>
    <property type="project" value="InterPro"/>
</dbReference>
<name>A0A318H805_9MYCO</name>
<dbReference type="InterPro" id="IPR016032">
    <property type="entry name" value="Sig_transdc_resp-reg_C-effctor"/>
</dbReference>
<dbReference type="Proteomes" id="UP000247781">
    <property type="component" value="Unassembled WGS sequence"/>
</dbReference>
<dbReference type="PRINTS" id="PR00038">
    <property type="entry name" value="HTHLUXR"/>
</dbReference>
<keyword evidence="5" id="KW-1185">Reference proteome</keyword>
<dbReference type="PANTHER" id="PTHR16305">
    <property type="entry name" value="TESTICULAR SOLUBLE ADENYLYL CYCLASE"/>
    <property type="match status" value="1"/>
</dbReference>
<feature type="domain" description="HTH luxR-type" evidence="3">
    <location>
        <begin position="803"/>
        <end position="868"/>
    </location>
</feature>
<evidence type="ECO:0000259" key="3">
    <source>
        <dbReference type="PROSITE" id="PS50043"/>
    </source>
</evidence>
<dbReference type="GO" id="GO:0005737">
    <property type="term" value="C:cytoplasm"/>
    <property type="evidence" value="ECO:0007669"/>
    <property type="project" value="TreeGrafter"/>
</dbReference>
<dbReference type="CDD" id="cd06170">
    <property type="entry name" value="LuxR_C_like"/>
    <property type="match status" value="1"/>
</dbReference>
<proteinExistence type="predicted"/>
<evidence type="ECO:0000256" key="2">
    <source>
        <dbReference type="ARBA" id="ARBA00022840"/>
    </source>
</evidence>
<evidence type="ECO:0000313" key="4">
    <source>
        <dbReference type="EMBL" id="PXX01567.1"/>
    </source>
</evidence>
<protein>
    <submittedName>
        <fullName evidence="4">Regulatory LuxR family protein</fullName>
    </submittedName>
</protein>
<dbReference type="SUPFAM" id="SSF52540">
    <property type="entry name" value="P-loop containing nucleoside triphosphate hydrolases"/>
    <property type="match status" value="1"/>
</dbReference>
<dbReference type="Gene3D" id="1.10.10.10">
    <property type="entry name" value="Winged helix-like DNA-binding domain superfamily/Winged helix DNA-binding domain"/>
    <property type="match status" value="1"/>
</dbReference>
<dbReference type="GO" id="GO:0004016">
    <property type="term" value="F:adenylate cyclase activity"/>
    <property type="evidence" value="ECO:0007669"/>
    <property type="project" value="TreeGrafter"/>
</dbReference>
<dbReference type="Pfam" id="PF13191">
    <property type="entry name" value="AAA_16"/>
    <property type="match status" value="1"/>
</dbReference>
<dbReference type="OrthoDB" id="4017436at2"/>
<dbReference type="SUPFAM" id="SSF46894">
    <property type="entry name" value="C-terminal effector domain of the bipartite response regulators"/>
    <property type="match status" value="1"/>
</dbReference>
<dbReference type="InterPro" id="IPR041664">
    <property type="entry name" value="AAA_16"/>
</dbReference>
<sequence length="873" mass="91918">MERLLERQAVLVQLGLLTRRVARGAGQVVLLRGEAGIGKTAVLAHFVGGLDSSMRVLRGWCDPLAAPRPLGPLIDALAQLGDAQAAGLAAAVEAGDTAALYRRLLAVLRGGGRWVWVIEDAHWADGATLDLLLFLARRIGSLPLLVVVSYRDDELGATHPLAVALGDVATCAAVNRIGLEPLSRQAVAVLAAGSGVNADQLYRLTGGNPFYVTEVLAAGPDVAGRDALPRSVSEAVWGRLGRLSGPARETAHAVAVCGPRTSAGLVAQLCPAAAGTGLAECLDAGVLLADGDAVGFRHELARRAALEQIPDIQRRVLHKRAMVALAEPPVAPDTLAALAFHADRAGDTDAVIRYGLAAAERAAALEAHSEAADLYALVLRRADTAPARQKVVWLEQQAFESYLCGQAQTSVASWRDAIALRHELGDRLEEGDDLRWLSHELLAAGSSTEAVEAGLASVRLLEGGDPCAQLAWSLVNLAQVSTYTYDPRVAEYAERAITLGTELGEDAVVLRARGYAALATVFFTDTGWDELEAAWRDAMGAEAAGEHAGIIGALTCWAAATHHDLDRAEAYLAETSAFCDDHHLGTFWTMASGADALVGLHRGEWARSALVADQVLTRPGLGPLHRTLPLVTLGLILARRGEQPVATVLDEALAGAQPDDVFLLGAVWAARAEAAWLAGDDDTARTEAQAGLVAATQHSDPWLVGHLRRWAQLPGGPAQTTSGDPLTPYELEISGHWQAAADAWTRRGCHYDAAIAQLGGDIDAAQSALATFRSLGARATARRAQQRLAALRGRTRHGLRADTLADPHGLTRRQREVLDLLAAGRSDADIAATLHISPKTAGHHVQAILAKLGVANRAQAVAPGQQPQPTSGS</sequence>
<dbReference type="EMBL" id="QJJU01000028">
    <property type="protein sequence ID" value="PXX01567.1"/>
    <property type="molecule type" value="Genomic_DNA"/>
</dbReference>
<gene>
    <name evidence="4" type="ORF">C8E89_12853</name>
</gene>